<evidence type="ECO:0000256" key="4">
    <source>
        <dbReference type="ARBA" id="ARBA00023136"/>
    </source>
</evidence>
<feature type="transmembrane region" description="Helical" evidence="5">
    <location>
        <begin position="266"/>
        <end position="284"/>
    </location>
</feature>
<dbReference type="OrthoDB" id="430300at2759"/>
<accession>A0A1X7VUS7</accession>
<dbReference type="Gene3D" id="1.20.1250.20">
    <property type="entry name" value="MFS general substrate transporter like domains"/>
    <property type="match status" value="1"/>
</dbReference>
<dbReference type="PANTHER" id="PTHR23507">
    <property type="entry name" value="ZGC:174356"/>
    <property type="match status" value="1"/>
</dbReference>
<keyword evidence="3 5" id="KW-1133">Transmembrane helix</keyword>
<evidence type="ECO:0008006" key="7">
    <source>
        <dbReference type="Google" id="ProtNLM"/>
    </source>
</evidence>
<feature type="transmembrane region" description="Helical" evidence="5">
    <location>
        <begin position="191"/>
        <end position="212"/>
    </location>
</feature>
<protein>
    <recommendedName>
        <fullName evidence="7">Major facilitator superfamily (MFS) profile domain-containing protein</fullName>
    </recommendedName>
</protein>
<evidence type="ECO:0000256" key="2">
    <source>
        <dbReference type="ARBA" id="ARBA00022692"/>
    </source>
</evidence>
<feature type="transmembrane region" description="Helical" evidence="5">
    <location>
        <begin position="23"/>
        <end position="43"/>
    </location>
</feature>
<dbReference type="GO" id="GO:0016020">
    <property type="term" value="C:membrane"/>
    <property type="evidence" value="ECO:0007669"/>
    <property type="project" value="UniProtKB-SubCell"/>
</dbReference>
<dbReference type="Pfam" id="PF07690">
    <property type="entry name" value="MFS_1"/>
    <property type="match status" value="1"/>
</dbReference>
<dbReference type="InterPro" id="IPR011701">
    <property type="entry name" value="MFS"/>
</dbReference>
<name>A0A1X7VUS7_AMPQE</name>
<dbReference type="InParanoid" id="A0A1X7VUS7"/>
<dbReference type="InterPro" id="IPR036259">
    <property type="entry name" value="MFS_trans_sf"/>
</dbReference>
<feature type="transmembrane region" description="Helical" evidence="5">
    <location>
        <begin position="224"/>
        <end position="245"/>
    </location>
</feature>
<dbReference type="PANTHER" id="PTHR23507:SF1">
    <property type="entry name" value="FI18259P1-RELATED"/>
    <property type="match status" value="1"/>
</dbReference>
<evidence type="ECO:0000313" key="6">
    <source>
        <dbReference type="EnsemblMetazoa" id="Aqu2.1.43614_001"/>
    </source>
</evidence>
<feature type="transmembrane region" description="Helical" evidence="5">
    <location>
        <begin position="157"/>
        <end position="179"/>
    </location>
</feature>
<sequence length="451" mass="50185">MNSAVQQESSTAGRGSRRDWKGLRYKIFPIEVLFLLFNFVVLYHPQIYSQLFFQRLAQDALALANDTTTTVSFCLNQTYIVNRTSNATFEKVQTGANHFNMYNEVISLSAGSLMALLYGPLSDIVGRKPIFFVLFIAILLAGILQLVFVVFKLNLYYNLLCMAVYGLGGGYATMTGVAFAAASDVTPKKWLAARMGILESCISFGTIMSFLIGYNWLQSDNCDFVPPVLLIIGTSIFCLVYLAFFPEPMKKEKVRIDDGVNENRGFIKLLNGVKIFFIPSFIGFSNWWRVWLLCIVISLESLCEIGSVICNVLTGFVRKTWEMFVVGGFLSIRDIGFPVMRSMLALYVSPKLYGSVLTLVSALEAVSSSGASILFNEVYHPEAVVNGHNINAGVIFWVSAGIWAINIPLVMILLYFDVFKAKVHKANPVQLVDEEKLLASNSNNYGATINQ</sequence>
<comment type="subcellular location">
    <subcellularLocation>
        <location evidence="1">Membrane</location>
        <topology evidence="1">Multi-pass membrane protein</topology>
    </subcellularLocation>
</comment>
<evidence type="ECO:0000256" key="5">
    <source>
        <dbReference type="SAM" id="Phobius"/>
    </source>
</evidence>
<keyword evidence="4 5" id="KW-0472">Membrane</keyword>
<feature type="transmembrane region" description="Helical" evidence="5">
    <location>
        <begin position="130"/>
        <end position="151"/>
    </location>
</feature>
<reference evidence="6" key="1">
    <citation type="submission" date="2017-05" db="UniProtKB">
        <authorList>
            <consortium name="EnsemblMetazoa"/>
        </authorList>
    </citation>
    <scope>IDENTIFICATION</scope>
</reference>
<dbReference type="SUPFAM" id="SSF103473">
    <property type="entry name" value="MFS general substrate transporter"/>
    <property type="match status" value="1"/>
</dbReference>
<feature type="transmembrane region" description="Helical" evidence="5">
    <location>
        <begin position="290"/>
        <end position="313"/>
    </location>
</feature>
<feature type="transmembrane region" description="Helical" evidence="5">
    <location>
        <begin position="395"/>
        <end position="416"/>
    </location>
</feature>
<evidence type="ECO:0000256" key="3">
    <source>
        <dbReference type="ARBA" id="ARBA00022989"/>
    </source>
</evidence>
<keyword evidence="2 5" id="KW-0812">Transmembrane</keyword>
<dbReference type="AlphaFoldDB" id="A0A1X7VUS7"/>
<dbReference type="EnsemblMetazoa" id="Aqu2.1.43614_001">
    <property type="protein sequence ID" value="Aqu2.1.43614_001"/>
    <property type="gene ID" value="Aqu2.1.43614"/>
</dbReference>
<proteinExistence type="predicted"/>
<evidence type="ECO:0000256" key="1">
    <source>
        <dbReference type="ARBA" id="ARBA00004141"/>
    </source>
</evidence>
<dbReference type="eggNOG" id="KOG2816">
    <property type="taxonomic scope" value="Eukaryota"/>
</dbReference>
<organism evidence="6">
    <name type="scientific">Amphimedon queenslandica</name>
    <name type="common">Sponge</name>
    <dbReference type="NCBI Taxonomy" id="400682"/>
    <lineage>
        <taxon>Eukaryota</taxon>
        <taxon>Metazoa</taxon>
        <taxon>Porifera</taxon>
        <taxon>Demospongiae</taxon>
        <taxon>Heteroscleromorpha</taxon>
        <taxon>Haplosclerida</taxon>
        <taxon>Niphatidae</taxon>
        <taxon>Amphimedon</taxon>
    </lineage>
</organism>
<dbReference type="GO" id="GO:0022857">
    <property type="term" value="F:transmembrane transporter activity"/>
    <property type="evidence" value="ECO:0007669"/>
    <property type="project" value="InterPro"/>
</dbReference>